<dbReference type="AlphaFoldDB" id="A0A9P3LCF9"/>
<accession>A0A9P3LCF9</accession>
<keyword evidence="2" id="KW-1185">Reference proteome</keyword>
<gene>
    <name evidence="1" type="ORF">PsYK624_049290</name>
</gene>
<dbReference type="EMBL" id="BPQB01000010">
    <property type="protein sequence ID" value="GJE88842.1"/>
    <property type="molecule type" value="Genomic_DNA"/>
</dbReference>
<sequence>MRSWVSYSRIDHLCGVVLRAPVVFRVELPELGSIKLASATRRGSEDVSVTSVCHLMDELRHWRLSNQVDEALQVYTNEGGSLLGRGRALARS</sequence>
<name>A0A9P3LCF9_9APHY</name>
<dbReference type="Proteomes" id="UP000703269">
    <property type="component" value="Unassembled WGS sequence"/>
</dbReference>
<proteinExistence type="predicted"/>
<evidence type="ECO:0000313" key="1">
    <source>
        <dbReference type="EMBL" id="GJE88842.1"/>
    </source>
</evidence>
<reference evidence="1 2" key="1">
    <citation type="submission" date="2021-08" db="EMBL/GenBank/DDBJ databases">
        <title>Draft Genome Sequence of Phanerochaete sordida strain YK-624.</title>
        <authorList>
            <person name="Mori T."/>
            <person name="Dohra H."/>
            <person name="Suzuki T."/>
            <person name="Kawagishi H."/>
            <person name="Hirai H."/>
        </authorList>
    </citation>
    <scope>NUCLEOTIDE SEQUENCE [LARGE SCALE GENOMIC DNA]</scope>
    <source>
        <strain evidence="1 2">YK-624</strain>
    </source>
</reference>
<comment type="caution">
    <text evidence="1">The sequence shown here is derived from an EMBL/GenBank/DDBJ whole genome shotgun (WGS) entry which is preliminary data.</text>
</comment>
<protein>
    <submittedName>
        <fullName evidence="1">Uncharacterized protein</fullName>
    </submittedName>
</protein>
<evidence type="ECO:0000313" key="2">
    <source>
        <dbReference type="Proteomes" id="UP000703269"/>
    </source>
</evidence>
<organism evidence="1 2">
    <name type="scientific">Phanerochaete sordida</name>
    <dbReference type="NCBI Taxonomy" id="48140"/>
    <lineage>
        <taxon>Eukaryota</taxon>
        <taxon>Fungi</taxon>
        <taxon>Dikarya</taxon>
        <taxon>Basidiomycota</taxon>
        <taxon>Agaricomycotina</taxon>
        <taxon>Agaricomycetes</taxon>
        <taxon>Polyporales</taxon>
        <taxon>Phanerochaetaceae</taxon>
        <taxon>Phanerochaete</taxon>
    </lineage>
</organism>